<keyword evidence="3" id="KW-0804">Transcription</keyword>
<dbReference type="GO" id="GO:0003700">
    <property type="term" value="F:DNA-binding transcription factor activity"/>
    <property type="evidence" value="ECO:0007669"/>
    <property type="project" value="InterPro"/>
</dbReference>
<sequence length="160" mass="18288">MPDNIISIDSVIENLISIHPLLTKSFTRSIRSKTNLNPGSLYVLGILTRHGKLSMSEIGCKLSMPKPHITALVDKLILEEMVERLFDPKDRRLVYVQVTPKGTEDFNVIKQEISQEMRVRLELLDEEKIKILAQASQHLKEILMEIFVDNKTDSSCCKIK</sequence>
<dbReference type="PROSITE" id="PS50995">
    <property type="entry name" value="HTH_MARR_2"/>
    <property type="match status" value="1"/>
</dbReference>
<dbReference type="Pfam" id="PF01047">
    <property type="entry name" value="MarR"/>
    <property type="match status" value="1"/>
</dbReference>
<dbReference type="AlphaFoldDB" id="E4T146"/>
<reference evidence="5 6" key="2">
    <citation type="journal article" date="2011" name="Stand. Genomic Sci.">
        <title>Complete genome sequence of Paludibacter propionicigenes type strain (WB4).</title>
        <authorList>
            <person name="Gronow S."/>
            <person name="Munk C."/>
            <person name="Lapidus A."/>
            <person name="Nolan M."/>
            <person name="Lucas S."/>
            <person name="Hammon N."/>
            <person name="Deshpande S."/>
            <person name="Cheng J.F."/>
            <person name="Tapia R."/>
            <person name="Han C."/>
            <person name="Goodwin L."/>
            <person name="Pitluck S."/>
            <person name="Liolios K."/>
            <person name="Ivanova N."/>
            <person name="Mavromatis K."/>
            <person name="Mikhailova N."/>
            <person name="Pati A."/>
            <person name="Chen A."/>
            <person name="Palaniappan K."/>
            <person name="Land M."/>
            <person name="Hauser L."/>
            <person name="Chang Y.J."/>
            <person name="Jeffries C.D."/>
            <person name="Brambilla E."/>
            <person name="Rohde M."/>
            <person name="Goker M."/>
            <person name="Detter J.C."/>
            <person name="Woyke T."/>
            <person name="Bristow J."/>
            <person name="Eisen J.A."/>
            <person name="Markowitz V."/>
            <person name="Hugenholtz P."/>
            <person name="Kyrpides N.C."/>
            <person name="Klenk H.P."/>
        </authorList>
    </citation>
    <scope>NUCLEOTIDE SEQUENCE [LARGE SCALE GENOMIC DNA]</scope>
    <source>
        <strain evidence="6">DSM 17365 / JCM 13257 / WB4</strain>
    </source>
</reference>
<dbReference type="GO" id="GO:0003677">
    <property type="term" value="F:DNA binding"/>
    <property type="evidence" value="ECO:0007669"/>
    <property type="project" value="UniProtKB-KW"/>
</dbReference>
<dbReference type="InterPro" id="IPR036390">
    <property type="entry name" value="WH_DNA-bd_sf"/>
</dbReference>
<organism evidence="5 6">
    <name type="scientific">Paludibacter propionicigenes (strain DSM 17365 / JCM 13257 / WB4)</name>
    <dbReference type="NCBI Taxonomy" id="694427"/>
    <lineage>
        <taxon>Bacteria</taxon>
        <taxon>Pseudomonadati</taxon>
        <taxon>Bacteroidota</taxon>
        <taxon>Bacteroidia</taxon>
        <taxon>Bacteroidales</taxon>
        <taxon>Paludibacteraceae</taxon>
        <taxon>Paludibacter</taxon>
    </lineage>
</organism>
<dbReference type="PANTHER" id="PTHR42756:SF1">
    <property type="entry name" value="TRANSCRIPTIONAL REPRESSOR OF EMRAB OPERON"/>
    <property type="match status" value="1"/>
</dbReference>
<dbReference type="InterPro" id="IPR000835">
    <property type="entry name" value="HTH_MarR-typ"/>
</dbReference>
<dbReference type="Gene3D" id="1.10.10.10">
    <property type="entry name" value="Winged helix-like DNA-binding domain superfamily/Winged helix DNA-binding domain"/>
    <property type="match status" value="1"/>
</dbReference>
<evidence type="ECO:0000256" key="1">
    <source>
        <dbReference type="ARBA" id="ARBA00023015"/>
    </source>
</evidence>
<gene>
    <name evidence="5" type="ordered locus">Palpr_0265</name>
</gene>
<dbReference type="RefSeq" id="WP_013443796.1">
    <property type="nucleotide sequence ID" value="NC_014734.1"/>
</dbReference>
<evidence type="ECO:0000313" key="6">
    <source>
        <dbReference type="Proteomes" id="UP000008718"/>
    </source>
</evidence>
<reference key="1">
    <citation type="submission" date="2010-11" db="EMBL/GenBank/DDBJ databases">
        <title>The complete genome of Paludibacter propionicigenes DSM 17365.</title>
        <authorList>
            <consortium name="US DOE Joint Genome Institute (JGI-PGF)"/>
            <person name="Lucas S."/>
            <person name="Copeland A."/>
            <person name="Lapidus A."/>
            <person name="Bruce D."/>
            <person name="Goodwin L."/>
            <person name="Pitluck S."/>
            <person name="Kyrpides N."/>
            <person name="Mavromatis K."/>
            <person name="Ivanova N."/>
            <person name="Munk A.C."/>
            <person name="Brettin T."/>
            <person name="Detter J.C."/>
            <person name="Han C."/>
            <person name="Tapia R."/>
            <person name="Land M."/>
            <person name="Hauser L."/>
            <person name="Markowitz V."/>
            <person name="Cheng J.-F."/>
            <person name="Hugenholtz P."/>
            <person name="Woyke T."/>
            <person name="Wu D."/>
            <person name="Gronow S."/>
            <person name="Wellnitz S."/>
            <person name="Brambilla E."/>
            <person name="Klenk H.-P."/>
            <person name="Eisen J.A."/>
        </authorList>
    </citation>
    <scope>NUCLEOTIDE SEQUENCE</scope>
    <source>
        <strain>WB4</strain>
    </source>
</reference>
<dbReference type="PANTHER" id="PTHR42756">
    <property type="entry name" value="TRANSCRIPTIONAL REGULATOR, MARR"/>
    <property type="match status" value="1"/>
</dbReference>
<name>E4T146_PALPW</name>
<accession>E4T146</accession>
<evidence type="ECO:0000313" key="5">
    <source>
        <dbReference type="EMBL" id="ADQ78427.1"/>
    </source>
</evidence>
<dbReference type="EMBL" id="CP002345">
    <property type="protein sequence ID" value="ADQ78427.1"/>
    <property type="molecule type" value="Genomic_DNA"/>
</dbReference>
<dbReference type="SMART" id="SM00347">
    <property type="entry name" value="HTH_MARR"/>
    <property type="match status" value="1"/>
</dbReference>
<dbReference type="KEGG" id="ppn:Palpr_0265"/>
<dbReference type="STRING" id="694427.Palpr_0265"/>
<proteinExistence type="predicted"/>
<keyword evidence="1" id="KW-0805">Transcription regulation</keyword>
<dbReference type="Proteomes" id="UP000008718">
    <property type="component" value="Chromosome"/>
</dbReference>
<dbReference type="HOGENOM" id="CLU_083287_27_4_10"/>
<evidence type="ECO:0000256" key="3">
    <source>
        <dbReference type="ARBA" id="ARBA00023163"/>
    </source>
</evidence>
<dbReference type="OrthoDB" id="996843at2"/>
<keyword evidence="2" id="KW-0238">DNA-binding</keyword>
<dbReference type="InterPro" id="IPR036388">
    <property type="entry name" value="WH-like_DNA-bd_sf"/>
</dbReference>
<evidence type="ECO:0000256" key="2">
    <source>
        <dbReference type="ARBA" id="ARBA00023125"/>
    </source>
</evidence>
<dbReference type="eggNOG" id="COG1846">
    <property type="taxonomic scope" value="Bacteria"/>
</dbReference>
<dbReference type="SUPFAM" id="SSF46785">
    <property type="entry name" value="Winged helix' DNA-binding domain"/>
    <property type="match status" value="1"/>
</dbReference>
<feature type="domain" description="HTH marR-type" evidence="4">
    <location>
        <begin position="8"/>
        <end position="141"/>
    </location>
</feature>
<protein>
    <submittedName>
        <fullName evidence="5">Transcriptional regulator, MarR family</fullName>
    </submittedName>
</protein>
<evidence type="ECO:0000259" key="4">
    <source>
        <dbReference type="PROSITE" id="PS50995"/>
    </source>
</evidence>
<keyword evidence="6" id="KW-1185">Reference proteome</keyword>